<evidence type="ECO:0000256" key="1">
    <source>
        <dbReference type="ARBA" id="ARBA00010062"/>
    </source>
</evidence>
<protein>
    <submittedName>
        <fullName evidence="6">Amino acid/amide ABC transporter substrate-binding protein, HAAT family</fullName>
    </submittedName>
</protein>
<dbReference type="OrthoDB" id="9772589at2"/>
<evidence type="ECO:0000313" key="6">
    <source>
        <dbReference type="EMBL" id="SFM51510.1"/>
    </source>
</evidence>
<dbReference type="InterPro" id="IPR000709">
    <property type="entry name" value="Leu_Ile_Val-bd"/>
</dbReference>
<comment type="similarity">
    <text evidence="1">Belongs to the leucine-binding protein family.</text>
</comment>
<proteinExistence type="inferred from homology"/>
<accession>A0A1I4RHW7</accession>
<dbReference type="AlphaFoldDB" id="A0A1I4RHW7"/>
<evidence type="ECO:0000313" key="7">
    <source>
        <dbReference type="Proteomes" id="UP000199611"/>
    </source>
</evidence>
<dbReference type="GO" id="GO:0006865">
    <property type="term" value="P:amino acid transport"/>
    <property type="evidence" value="ECO:0007669"/>
    <property type="project" value="UniProtKB-KW"/>
</dbReference>
<reference evidence="6 7" key="1">
    <citation type="submission" date="2016-10" db="EMBL/GenBank/DDBJ databases">
        <authorList>
            <person name="de Groot N.N."/>
        </authorList>
    </citation>
    <scope>NUCLEOTIDE SEQUENCE [LARGE SCALE GENOMIC DNA]</scope>
    <source>
        <strain evidence="6 7">DSM 9990</strain>
    </source>
</reference>
<dbReference type="STRING" id="39841.SAMN05660836_00614"/>
<feature type="domain" description="Leucine-binding protein" evidence="5">
    <location>
        <begin position="28"/>
        <end position="371"/>
    </location>
</feature>
<keyword evidence="4" id="KW-0029">Amino-acid transport</keyword>
<dbReference type="RefSeq" id="WP_093393375.1">
    <property type="nucleotide sequence ID" value="NZ_FOUU01000001.1"/>
</dbReference>
<dbReference type="PANTHER" id="PTHR30483:SF6">
    <property type="entry name" value="PERIPLASMIC BINDING PROTEIN OF ABC TRANSPORTER FOR NATURAL AMINO ACIDS"/>
    <property type="match status" value="1"/>
</dbReference>
<dbReference type="Pfam" id="PF13458">
    <property type="entry name" value="Peripla_BP_6"/>
    <property type="match status" value="1"/>
</dbReference>
<evidence type="ECO:0000256" key="4">
    <source>
        <dbReference type="ARBA" id="ARBA00022970"/>
    </source>
</evidence>
<keyword evidence="2" id="KW-0813">Transport</keyword>
<evidence type="ECO:0000259" key="5">
    <source>
        <dbReference type="Pfam" id="PF13458"/>
    </source>
</evidence>
<dbReference type="Gene3D" id="3.40.50.2300">
    <property type="match status" value="2"/>
</dbReference>
<dbReference type="InterPro" id="IPR028082">
    <property type="entry name" value="Peripla_BP_I"/>
</dbReference>
<keyword evidence="7" id="KW-1185">Reference proteome</keyword>
<organism evidence="6 7">
    <name type="scientific">Thermodesulforhabdus norvegica</name>
    <dbReference type="NCBI Taxonomy" id="39841"/>
    <lineage>
        <taxon>Bacteria</taxon>
        <taxon>Pseudomonadati</taxon>
        <taxon>Thermodesulfobacteriota</taxon>
        <taxon>Syntrophobacteria</taxon>
        <taxon>Syntrophobacterales</taxon>
        <taxon>Thermodesulforhabdaceae</taxon>
        <taxon>Thermodesulforhabdus</taxon>
    </lineage>
</organism>
<gene>
    <name evidence="6" type="ORF">SAMN05660836_00614</name>
</gene>
<sequence>MKRLITVVGVFVCLFLFFVSSRVYADALKIGLMGPMTGPWASEGQEMKQVLDIMVDEINAAGGVNGQKVELIVEDDGGDPRTAALAAQKLVTQGIVGVIGTYGSSVTEATQNIYNEAKVIQIANGSTAIRLTEKGLKYFFRTCPRDDEQARVAVKTIKDMGFKKVAILHDNTTYAKGLADEARGLLEKEQGIEIVFFDALTPGEQDYTAILTKLKGANPDVVFFTGYYPEAGLLLRQKKEMKWEVPFIGGDATNNPDLVKIAGADAAAGFYFLSAPLPKDLPGEEAKAFLAKFSEKYGNPPNSIYAVLAGDGFRVLIKAIQETKSTDPDVLADYLHNKLKDFPGLTGTISFNEKGDRVGEVYRVYKVNEKGEFILMP</sequence>
<name>A0A1I4RHW7_9BACT</name>
<evidence type="ECO:0000256" key="2">
    <source>
        <dbReference type="ARBA" id="ARBA00022448"/>
    </source>
</evidence>
<keyword evidence="3" id="KW-0732">Signal</keyword>
<dbReference type="SUPFAM" id="SSF53822">
    <property type="entry name" value="Periplasmic binding protein-like I"/>
    <property type="match status" value="1"/>
</dbReference>
<dbReference type="CDD" id="cd06342">
    <property type="entry name" value="PBP1_ABC_LIVBP-like"/>
    <property type="match status" value="1"/>
</dbReference>
<dbReference type="InterPro" id="IPR051010">
    <property type="entry name" value="BCAA_transport"/>
</dbReference>
<dbReference type="Proteomes" id="UP000199611">
    <property type="component" value="Unassembled WGS sequence"/>
</dbReference>
<evidence type="ECO:0000256" key="3">
    <source>
        <dbReference type="ARBA" id="ARBA00022729"/>
    </source>
</evidence>
<dbReference type="PANTHER" id="PTHR30483">
    <property type="entry name" value="LEUCINE-SPECIFIC-BINDING PROTEIN"/>
    <property type="match status" value="1"/>
</dbReference>
<dbReference type="EMBL" id="FOUU01000001">
    <property type="protein sequence ID" value="SFM51510.1"/>
    <property type="molecule type" value="Genomic_DNA"/>
</dbReference>
<dbReference type="PRINTS" id="PR00337">
    <property type="entry name" value="LEUILEVALBP"/>
</dbReference>
<dbReference type="InterPro" id="IPR028081">
    <property type="entry name" value="Leu-bd"/>
</dbReference>